<dbReference type="Proteomes" id="UP001194580">
    <property type="component" value="Unassembled WGS sequence"/>
</dbReference>
<keyword evidence="3" id="KW-1185">Reference proteome</keyword>
<dbReference type="AlphaFoldDB" id="A0AAD4DB26"/>
<accession>A0AAD4DB26</accession>
<gene>
    <name evidence="2" type="ORF">BGZ95_010996</name>
</gene>
<proteinExistence type="predicted"/>
<feature type="region of interest" description="Disordered" evidence="1">
    <location>
        <begin position="43"/>
        <end position="71"/>
    </location>
</feature>
<comment type="caution">
    <text evidence="2">The sequence shown here is derived from an EMBL/GenBank/DDBJ whole genome shotgun (WGS) entry which is preliminary data.</text>
</comment>
<reference evidence="2" key="1">
    <citation type="journal article" date="2020" name="Fungal Divers.">
        <title>Resolving the Mortierellaceae phylogeny through synthesis of multi-gene phylogenetics and phylogenomics.</title>
        <authorList>
            <person name="Vandepol N."/>
            <person name="Liber J."/>
            <person name="Desiro A."/>
            <person name="Na H."/>
            <person name="Kennedy M."/>
            <person name="Barry K."/>
            <person name="Grigoriev I.V."/>
            <person name="Miller A.N."/>
            <person name="O'Donnell K."/>
            <person name="Stajich J.E."/>
            <person name="Bonito G."/>
        </authorList>
    </citation>
    <scope>NUCLEOTIDE SEQUENCE</scope>
    <source>
        <strain evidence="2">NRRL 28262</strain>
    </source>
</reference>
<name>A0AAD4DB26_9FUNG</name>
<evidence type="ECO:0000256" key="1">
    <source>
        <dbReference type="SAM" id="MobiDB-lite"/>
    </source>
</evidence>
<feature type="compositionally biased region" description="Polar residues" evidence="1">
    <location>
        <begin position="43"/>
        <end position="60"/>
    </location>
</feature>
<dbReference type="EMBL" id="JAAAIL010000787">
    <property type="protein sequence ID" value="KAG0273179.1"/>
    <property type="molecule type" value="Genomic_DNA"/>
</dbReference>
<protein>
    <submittedName>
        <fullName evidence="2">Uncharacterized protein</fullName>
    </submittedName>
</protein>
<evidence type="ECO:0000313" key="2">
    <source>
        <dbReference type="EMBL" id="KAG0273179.1"/>
    </source>
</evidence>
<evidence type="ECO:0000313" key="3">
    <source>
        <dbReference type="Proteomes" id="UP001194580"/>
    </source>
</evidence>
<organism evidence="2 3">
    <name type="scientific">Linnemannia exigua</name>
    <dbReference type="NCBI Taxonomy" id="604196"/>
    <lineage>
        <taxon>Eukaryota</taxon>
        <taxon>Fungi</taxon>
        <taxon>Fungi incertae sedis</taxon>
        <taxon>Mucoromycota</taxon>
        <taxon>Mortierellomycotina</taxon>
        <taxon>Mortierellomycetes</taxon>
        <taxon>Mortierellales</taxon>
        <taxon>Mortierellaceae</taxon>
        <taxon>Linnemannia</taxon>
    </lineage>
</organism>
<sequence>MDQITDINSFKDRLCDPVLRSSISTAGGIKGSDYNCPQLQYEGQESNPASVTTTNQSSKVPVQHIKPSKKRPFRRTVRLKQKQVVLVPVQEPFSTKLLLEGLRTTIKAKDDNGTIDISISRSKENASCEWSSAS</sequence>